<dbReference type="PANTHER" id="PTHR22943:SF248">
    <property type="entry name" value="SEVEN TM RECEPTOR"/>
    <property type="match status" value="1"/>
</dbReference>
<dbReference type="Pfam" id="PF10317">
    <property type="entry name" value="7TM_GPCR_Srd"/>
    <property type="match status" value="1"/>
</dbReference>
<dbReference type="Proteomes" id="UP000580250">
    <property type="component" value="Unassembled WGS sequence"/>
</dbReference>
<comment type="caution">
    <text evidence="2">The sequence shown here is derived from an EMBL/GenBank/DDBJ whole genome shotgun (WGS) entry which is preliminary data.</text>
</comment>
<dbReference type="AlphaFoldDB" id="A0A6V7VJM2"/>
<feature type="transmembrane region" description="Helical" evidence="1">
    <location>
        <begin position="85"/>
        <end position="107"/>
    </location>
</feature>
<dbReference type="InterPro" id="IPR019421">
    <property type="entry name" value="7TM_GPCR_serpentine_rcpt_Srd"/>
</dbReference>
<dbReference type="PANTHER" id="PTHR22943">
    <property type="entry name" value="7-TRANSMEMBRANE DOMAIN RECEPTOR C.ELEGANS"/>
    <property type="match status" value="1"/>
</dbReference>
<accession>A0A6V7VJM2</accession>
<keyword evidence="1" id="KW-0472">Membrane</keyword>
<feature type="transmembrane region" description="Helical" evidence="1">
    <location>
        <begin position="6"/>
        <end position="29"/>
    </location>
</feature>
<feature type="transmembrane region" description="Helical" evidence="1">
    <location>
        <begin position="194"/>
        <end position="216"/>
    </location>
</feature>
<evidence type="ECO:0000313" key="2">
    <source>
        <dbReference type="EMBL" id="CAD2174608.1"/>
    </source>
</evidence>
<proteinExistence type="predicted"/>
<protein>
    <submittedName>
        <fullName evidence="2">Uncharacterized protein</fullName>
    </submittedName>
</protein>
<sequence length="334" mass="38340">MITEIYRALTFCVVISGLIFNFSLIWLILRYTMNEMRVYNRILLQTCIVDIIGIFVFAAVQPAFVSDNGIGTVWEYGPTHYLPNPWQSICFMFFGFISRFTTMNICSQFVFRYLAVVREVKIKWKHHTIILIISALPFMVMFVVSNIINQPTPENEHLTNYELAKMLELDNYTVNNYVVGMRNSGYKISSFLTIYANILTFLTYSIIIFCGIRIQLYVRRKYNGPNLETTRKVNRQITIVLCTQALLPLLTSLSQILVNIGPYFNITVSSKVIVMFGPPINGLISVLNPLVTLLTVKNYRRLIFKCNSANMSTTINNQIAHTAFSNKNNVIVPQ</sequence>
<dbReference type="Gene3D" id="1.20.1070.10">
    <property type="entry name" value="Rhodopsin 7-helix transmembrane proteins"/>
    <property type="match status" value="1"/>
</dbReference>
<dbReference type="SUPFAM" id="SSF81321">
    <property type="entry name" value="Family A G protein-coupled receptor-like"/>
    <property type="match status" value="1"/>
</dbReference>
<dbReference type="OrthoDB" id="5783254at2759"/>
<dbReference type="EMBL" id="CAJEWN010000239">
    <property type="protein sequence ID" value="CAD2174608.1"/>
    <property type="molecule type" value="Genomic_DNA"/>
</dbReference>
<reference evidence="2 3" key="1">
    <citation type="submission" date="2020-08" db="EMBL/GenBank/DDBJ databases">
        <authorList>
            <person name="Koutsovoulos G."/>
            <person name="Danchin GJ E."/>
        </authorList>
    </citation>
    <scope>NUCLEOTIDE SEQUENCE [LARGE SCALE GENOMIC DNA]</scope>
</reference>
<feature type="transmembrane region" description="Helical" evidence="1">
    <location>
        <begin position="272"/>
        <end position="296"/>
    </location>
</feature>
<keyword evidence="1" id="KW-0812">Transmembrane</keyword>
<feature type="transmembrane region" description="Helical" evidence="1">
    <location>
        <begin position="41"/>
        <end position="65"/>
    </location>
</feature>
<organism evidence="2 3">
    <name type="scientific">Meloidogyne enterolobii</name>
    <name type="common">Root-knot nematode worm</name>
    <name type="synonym">Meloidogyne mayaguensis</name>
    <dbReference type="NCBI Taxonomy" id="390850"/>
    <lineage>
        <taxon>Eukaryota</taxon>
        <taxon>Metazoa</taxon>
        <taxon>Ecdysozoa</taxon>
        <taxon>Nematoda</taxon>
        <taxon>Chromadorea</taxon>
        <taxon>Rhabditida</taxon>
        <taxon>Tylenchina</taxon>
        <taxon>Tylenchomorpha</taxon>
        <taxon>Tylenchoidea</taxon>
        <taxon>Meloidogynidae</taxon>
        <taxon>Meloidogyninae</taxon>
        <taxon>Meloidogyne</taxon>
    </lineage>
</organism>
<gene>
    <name evidence="2" type="ORF">MENT_LOCUS26290</name>
</gene>
<feature type="transmembrane region" description="Helical" evidence="1">
    <location>
        <begin position="128"/>
        <end position="148"/>
    </location>
</feature>
<keyword evidence="1" id="KW-1133">Transmembrane helix</keyword>
<evidence type="ECO:0000256" key="1">
    <source>
        <dbReference type="SAM" id="Phobius"/>
    </source>
</evidence>
<evidence type="ECO:0000313" key="3">
    <source>
        <dbReference type="Proteomes" id="UP000580250"/>
    </source>
</evidence>
<feature type="transmembrane region" description="Helical" evidence="1">
    <location>
        <begin position="237"/>
        <end position="260"/>
    </location>
</feature>
<name>A0A6V7VJM2_MELEN</name>